<keyword evidence="2" id="KW-1185">Reference proteome</keyword>
<sequence length="506" mass="55466">MARKTATATASASKPKPKPGARVSGEASKDAGHATKKGSIIFFHPDLGIGGAERLVVDAAVGLQERGNKVVIFTNHCDPKHCFDECRDGTLDVRVRASGPIPIAILGRLTIFCAILRHVYLLLITSLTGELASLRPRALVVDQLSAGLPLMQYLLPDSPILFYCHFPDLHLARGREFALKRMYRIPFDKLEEWSMGFGNAVAVNSKFTGGIVSDTWPGLRNILPIKVLYPCVDTTPLGRDEEKLERKNAERILRGDKVILSINRFERKKDIGLAVRAFAAIPAEQRQGVRLVLAGGYDSRIAENVEYHKELQQLCATLSLTHHTQKTSLLETSPPPCSEAPVLFLLSVPNDVKAALLRSARLLTYTPQNEHFGIVPIEAMRSRLPVLATSTGGPTETVLHDVTGWLYAADDLESWTATMARCLSMGDAQLRKMGEAGAERVSELFGRDKMAQSFEDAVTEMRSSKARRHVAFNIALNLVAIGFAFGIGLGIAFFVRNVLGRKVPLP</sequence>
<name>A0ACC0V8I7_9HYPO</name>
<evidence type="ECO:0000313" key="1">
    <source>
        <dbReference type="EMBL" id="KAI9902087.1"/>
    </source>
</evidence>
<evidence type="ECO:0000313" key="2">
    <source>
        <dbReference type="Proteomes" id="UP001163324"/>
    </source>
</evidence>
<comment type="caution">
    <text evidence="1">The sequence shown here is derived from an EMBL/GenBank/DDBJ whole genome shotgun (WGS) entry which is preliminary data.</text>
</comment>
<proteinExistence type="predicted"/>
<gene>
    <name evidence="1" type="ORF">N3K66_003904</name>
</gene>
<reference evidence="1" key="1">
    <citation type="submission" date="2022-10" db="EMBL/GenBank/DDBJ databases">
        <title>Complete Genome of Trichothecium roseum strain YXFP-22015, a Plant Pathogen Isolated from Citrus.</title>
        <authorList>
            <person name="Wang Y."/>
            <person name="Zhu L."/>
        </authorList>
    </citation>
    <scope>NUCLEOTIDE SEQUENCE</scope>
    <source>
        <strain evidence="1">YXFP-22015</strain>
    </source>
</reference>
<dbReference type="EMBL" id="CM047942">
    <property type="protein sequence ID" value="KAI9902087.1"/>
    <property type="molecule type" value="Genomic_DNA"/>
</dbReference>
<protein>
    <submittedName>
        <fullName evidence="1">Uncharacterized protein</fullName>
    </submittedName>
</protein>
<organism evidence="1 2">
    <name type="scientific">Trichothecium roseum</name>
    <dbReference type="NCBI Taxonomy" id="47278"/>
    <lineage>
        <taxon>Eukaryota</taxon>
        <taxon>Fungi</taxon>
        <taxon>Dikarya</taxon>
        <taxon>Ascomycota</taxon>
        <taxon>Pezizomycotina</taxon>
        <taxon>Sordariomycetes</taxon>
        <taxon>Hypocreomycetidae</taxon>
        <taxon>Hypocreales</taxon>
        <taxon>Hypocreales incertae sedis</taxon>
        <taxon>Trichothecium</taxon>
    </lineage>
</organism>
<dbReference type="Proteomes" id="UP001163324">
    <property type="component" value="Chromosome 3"/>
</dbReference>
<accession>A0ACC0V8I7</accession>